<dbReference type="GeneID" id="69581462"/>
<accession>A0A0B7HRY7</accession>
<proteinExistence type="predicted"/>
<dbReference type="PANTHER" id="PTHR34504">
    <property type="entry name" value="ANTITOXIN HICB"/>
    <property type="match status" value="1"/>
</dbReference>
<dbReference type="Gene3D" id="3.30.160.250">
    <property type="match status" value="1"/>
</dbReference>
<dbReference type="SUPFAM" id="SSF143100">
    <property type="entry name" value="TTHA1013/TTHA0281-like"/>
    <property type="match status" value="1"/>
</dbReference>
<evidence type="ECO:0000313" key="2">
    <source>
        <dbReference type="Proteomes" id="UP000044026"/>
    </source>
</evidence>
<name>A0A0B7HRY7_9FLAO</name>
<gene>
    <name evidence="1" type="ORF">CCAN12_790073</name>
</gene>
<sequence>MEIRLILEKSATGYSAYSEDLKGVATAGETIEEVKENFKEALDLQVDYLEEEGKTAEATELRNAKVAYYLDLNTFFEYYSLFNKSELAKYLGINPSHLRRLSGTNIELSEKKALQIQNGLHKLADDLKQICFA</sequence>
<dbReference type="RefSeq" id="WP_042001799.1">
    <property type="nucleotide sequence ID" value="NZ_BOQI01000002.1"/>
</dbReference>
<dbReference type="EMBL" id="CDOE01000077">
    <property type="protein sequence ID" value="CEN40667.1"/>
    <property type="molecule type" value="Genomic_DNA"/>
</dbReference>
<reference evidence="1 2" key="1">
    <citation type="submission" date="2015-01" db="EMBL/GenBank/DDBJ databases">
        <authorList>
            <person name="Xiang T."/>
            <person name="Song Y."/>
            <person name="Huang L."/>
            <person name="Wang B."/>
            <person name="Wu P."/>
        </authorList>
    </citation>
    <scope>NUCLEOTIDE SEQUENCE [LARGE SCALE GENOMIC DNA]</scope>
    <source>
        <strain evidence="1 2">Cc12</strain>
    </source>
</reference>
<dbReference type="InterPro" id="IPR035069">
    <property type="entry name" value="TTHA1013/TTHA0281-like"/>
</dbReference>
<evidence type="ECO:0000313" key="1">
    <source>
        <dbReference type="EMBL" id="CEN40667.1"/>
    </source>
</evidence>
<organism evidence="1 2">
    <name type="scientific">Capnocytophaga canimorsus</name>
    <dbReference type="NCBI Taxonomy" id="28188"/>
    <lineage>
        <taxon>Bacteria</taxon>
        <taxon>Pseudomonadati</taxon>
        <taxon>Bacteroidota</taxon>
        <taxon>Flavobacteriia</taxon>
        <taxon>Flavobacteriales</taxon>
        <taxon>Flavobacteriaceae</taxon>
        <taxon>Capnocytophaga</taxon>
    </lineage>
</organism>
<dbReference type="PANTHER" id="PTHR34504:SF2">
    <property type="entry name" value="UPF0150 PROTEIN SSL0259"/>
    <property type="match status" value="1"/>
</dbReference>
<dbReference type="InterPro" id="IPR051404">
    <property type="entry name" value="TA_system_antitoxin"/>
</dbReference>
<dbReference type="AlphaFoldDB" id="A0A0B7HRY7"/>
<dbReference type="Proteomes" id="UP000044026">
    <property type="component" value="Unassembled WGS sequence"/>
</dbReference>
<protein>
    <submittedName>
        <fullName evidence="1">Uncharacterized protein</fullName>
    </submittedName>
</protein>